<reference evidence="2" key="1">
    <citation type="journal article" date="2022" name="bioRxiv">
        <title>Sequencing and chromosome-scale assembly of the giantPleurodeles waltlgenome.</title>
        <authorList>
            <person name="Brown T."/>
            <person name="Elewa A."/>
            <person name="Iarovenko S."/>
            <person name="Subramanian E."/>
            <person name="Araus A.J."/>
            <person name="Petzold A."/>
            <person name="Susuki M."/>
            <person name="Suzuki K.-i.T."/>
            <person name="Hayashi T."/>
            <person name="Toyoda A."/>
            <person name="Oliveira C."/>
            <person name="Osipova E."/>
            <person name="Leigh N.D."/>
            <person name="Simon A."/>
            <person name="Yun M.H."/>
        </authorList>
    </citation>
    <scope>NUCLEOTIDE SEQUENCE</scope>
    <source>
        <strain evidence="2">20211129_DDA</strain>
        <tissue evidence="2">Liver</tissue>
    </source>
</reference>
<evidence type="ECO:0000313" key="3">
    <source>
        <dbReference type="Proteomes" id="UP001066276"/>
    </source>
</evidence>
<comment type="caution">
    <text evidence="2">The sequence shown here is derived from an EMBL/GenBank/DDBJ whole genome shotgun (WGS) entry which is preliminary data.</text>
</comment>
<dbReference type="Proteomes" id="UP001066276">
    <property type="component" value="Chromosome 5"/>
</dbReference>
<proteinExistence type="predicted"/>
<feature type="compositionally biased region" description="Acidic residues" evidence="1">
    <location>
        <begin position="29"/>
        <end position="41"/>
    </location>
</feature>
<name>A0AAV7RVE9_PLEWA</name>
<accession>A0AAV7RVE9</accession>
<protein>
    <submittedName>
        <fullName evidence="2">Uncharacterized protein</fullName>
    </submittedName>
</protein>
<sequence length="101" mass="10577">MVRGSGSSDPNLGIVESIPASPGTSSDLEPGEEPLDYDEEDPVHGVQSVATVEKSRMNKRMVQGDRLSGLQLLAGNLLRDEVSGYEARMAGVGYGGEVVAS</sequence>
<keyword evidence="3" id="KW-1185">Reference proteome</keyword>
<organism evidence="2 3">
    <name type="scientific">Pleurodeles waltl</name>
    <name type="common">Iberian ribbed newt</name>
    <dbReference type="NCBI Taxonomy" id="8319"/>
    <lineage>
        <taxon>Eukaryota</taxon>
        <taxon>Metazoa</taxon>
        <taxon>Chordata</taxon>
        <taxon>Craniata</taxon>
        <taxon>Vertebrata</taxon>
        <taxon>Euteleostomi</taxon>
        <taxon>Amphibia</taxon>
        <taxon>Batrachia</taxon>
        <taxon>Caudata</taxon>
        <taxon>Salamandroidea</taxon>
        <taxon>Salamandridae</taxon>
        <taxon>Pleurodelinae</taxon>
        <taxon>Pleurodeles</taxon>
    </lineage>
</organism>
<evidence type="ECO:0000256" key="1">
    <source>
        <dbReference type="SAM" id="MobiDB-lite"/>
    </source>
</evidence>
<feature type="region of interest" description="Disordered" evidence="1">
    <location>
        <begin position="1"/>
        <end position="52"/>
    </location>
</feature>
<gene>
    <name evidence="2" type="ORF">NDU88_008451</name>
</gene>
<dbReference type="EMBL" id="JANPWB010000009">
    <property type="protein sequence ID" value="KAJ1155722.1"/>
    <property type="molecule type" value="Genomic_DNA"/>
</dbReference>
<evidence type="ECO:0000313" key="2">
    <source>
        <dbReference type="EMBL" id="KAJ1155722.1"/>
    </source>
</evidence>
<feature type="compositionally biased region" description="Polar residues" evidence="1">
    <location>
        <begin position="1"/>
        <end position="10"/>
    </location>
</feature>
<dbReference type="AlphaFoldDB" id="A0AAV7RVE9"/>